<accession>A0A0F9BG96</accession>
<dbReference type="PANTHER" id="PTHR45629:SF7">
    <property type="entry name" value="DNA EXCISION REPAIR PROTEIN ERCC-6-RELATED"/>
    <property type="match status" value="1"/>
</dbReference>
<dbReference type="InterPro" id="IPR000330">
    <property type="entry name" value="SNF2_N"/>
</dbReference>
<dbReference type="Pfam" id="PF00176">
    <property type="entry name" value="SNF2-rel_dom"/>
    <property type="match status" value="1"/>
</dbReference>
<gene>
    <name evidence="2" type="ORF">LCGC14_2793310</name>
</gene>
<dbReference type="InterPro" id="IPR050496">
    <property type="entry name" value="SNF2_RAD54_helicase_repair"/>
</dbReference>
<reference evidence="2" key="1">
    <citation type="journal article" date="2015" name="Nature">
        <title>Complex archaea that bridge the gap between prokaryotes and eukaryotes.</title>
        <authorList>
            <person name="Spang A."/>
            <person name="Saw J.H."/>
            <person name="Jorgensen S.L."/>
            <person name="Zaremba-Niedzwiedzka K."/>
            <person name="Martijn J."/>
            <person name="Lind A.E."/>
            <person name="van Eijk R."/>
            <person name="Schleper C."/>
            <person name="Guy L."/>
            <person name="Ettema T.J."/>
        </authorList>
    </citation>
    <scope>NUCLEOTIDE SEQUENCE</scope>
</reference>
<dbReference type="SUPFAM" id="SSF52540">
    <property type="entry name" value="P-loop containing nucleoside triphosphate hydrolases"/>
    <property type="match status" value="1"/>
</dbReference>
<feature type="non-terminal residue" evidence="2">
    <location>
        <position position="101"/>
    </location>
</feature>
<dbReference type="PANTHER" id="PTHR45629">
    <property type="entry name" value="SNF2/RAD54 FAMILY MEMBER"/>
    <property type="match status" value="1"/>
</dbReference>
<feature type="domain" description="SNF2 N-terminal" evidence="1">
    <location>
        <begin position="8"/>
        <end position="83"/>
    </location>
</feature>
<evidence type="ECO:0000313" key="2">
    <source>
        <dbReference type="EMBL" id="KKK83446.1"/>
    </source>
</evidence>
<dbReference type="InterPro" id="IPR027417">
    <property type="entry name" value="P-loop_NTPase"/>
</dbReference>
<evidence type="ECO:0000259" key="1">
    <source>
        <dbReference type="Pfam" id="PF00176"/>
    </source>
</evidence>
<dbReference type="EMBL" id="LAZR01052218">
    <property type="protein sequence ID" value="KKK83446.1"/>
    <property type="molecule type" value="Genomic_DNA"/>
</dbReference>
<organism evidence="2">
    <name type="scientific">marine sediment metagenome</name>
    <dbReference type="NCBI Taxonomy" id="412755"/>
    <lineage>
        <taxon>unclassified sequences</taxon>
        <taxon>metagenomes</taxon>
        <taxon>ecological metagenomes</taxon>
    </lineage>
</organism>
<name>A0A0F9BG96_9ZZZZ</name>
<dbReference type="GO" id="GO:0005524">
    <property type="term" value="F:ATP binding"/>
    <property type="evidence" value="ECO:0007669"/>
    <property type="project" value="InterPro"/>
</dbReference>
<comment type="caution">
    <text evidence="2">The sequence shown here is derived from an EMBL/GenBank/DDBJ whole genome shotgun (WGS) entry which is preliminary data.</text>
</comment>
<proteinExistence type="predicted"/>
<dbReference type="Gene3D" id="3.40.50.10810">
    <property type="entry name" value="Tandem AAA-ATPase domain"/>
    <property type="match status" value="1"/>
</dbReference>
<sequence length="101" mass="11608">MKELWPFQVVGAEFLYSHKRVILADQMGIGKTRQVIEVLKKRFAANRNISIVVICAKKNAVRTWNKELPKWAPELAEIFVSTEGKSPPKRGAIWTRMPFVI</sequence>
<protein>
    <recommendedName>
        <fullName evidence="1">SNF2 N-terminal domain-containing protein</fullName>
    </recommendedName>
</protein>
<dbReference type="AlphaFoldDB" id="A0A0F9BG96"/>
<dbReference type="InterPro" id="IPR038718">
    <property type="entry name" value="SNF2-like_sf"/>
</dbReference>